<evidence type="ECO:0000259" key="1">
    <source>
        <dbReference type="SMART" id="SM00960"/>
    </source>
</evidence>
<dbReference type="Pfam" id="PF03259">
    <property type="entry name" value="Robl_LC7"/>
    <property type="match status" value="1"/>
</dbReference>
<gene>
    <name evidence="2" type="ORF">GA0070609_1735</name>
</gene>
<dbReference type="Gene3D" id="3.30.450.30">
    <property type="entry name" value="Dynein light chain 2a, cytoplasmic"/>
    <property type="match status" value="1"/>
</dbReference>
<feature type="domain" description="Roadblock/LAMTOR2" evidence="1">
    <location>
        <begin position="12"/>
        <end position="102"/>
    </location>
</feature>
<name>A0A1C5HJG5_9ACTN</name>
<keyword evidence="3" id="KW-1185">Reference proteome</keyword>
<dbReference type="SMART" id="SM00960">
    <property type="entry name" value="Robl_LC7"/>
    <property type="match status" value="1"/>
</dbReference>
<dbReference type="EMBL" id="LT607750">
    <property type="protein sequence ID" value="SCG46172.1"/>
    <property type="molecule type" value="Genomic_DNA"/>
</dbReference>
<dbReference type="Proteomes" id="UP000198217">
    <property type="component" value="Chromosome I"/>
</dbReference>
<dbReference type="AlphaFoldDB" id="A0A1C5HJG5"/>
<evidence type="ECO:0000313" key="3">
    <source>
        <dbReference type="Proteomes" id="UP000198217"/>
    </source>
</evidence>
<evidence type="ECO:0000313" key="2">
    <source>
        <dbReference type="EMBL" id="SCG46172.1"/>
    </source>
</evidence>
<dbReference type="PANTHER" id="PTHR36222:SF1">
    <property type="entry name" value="SERINE PROTEASE INHIBITOR RV3364C"/>
    <property type="match status" value="1"/>
</dbReference>
<proteinExistence type="predicted"/>
<protein>
    <recommendedName>
        <fullName evidence="1">Roadblock/LAMTOR2 domain-containing protein</fullName>
    </recommendedName>
</protein>
<dbReference type="InterPro" id="IPR004942">
    <property type="entry name" value="Roadblock/LAMTOR2_dom"/>
</dbReference>
<dbReference type="SUPFAM" id="SSF103196">
    <property type="entry name" value="Roadblock/LC7 domain"/>
    <property type="match status" value="1"/>
</dbReference>
<dbReference type="InterPro" id="IPR053141">
    <property type="entry name" value="Mycobact_SerProt_Inhib_Rv3364c"/>
</dbReference>
<accession>A0A1C5HJG5</accession>
<dbReference type="PANTHER" id="PTHR36222">
    <property type="entry name" value="SERINE PROTEASE INHIBITOR RV3364C"/>
    <property type="match status" value="1"/>
</dbReference>
<reference evidence="2 3" key="1">
    <citation type="submission" date="2016-06" db="EMBL/GenBank/DDBJ databases">
        <authorList>
            <person name="Kjaerup R.B."/>
            <person name="Dalgaard T.S."/>
            <person name="Juul-Madsen H.R."/>
        </authorList>
    </citation>
    <scope>NUCLEOTIDE SEQUENCE [LARGE SCALE GENOMIC DNA]</scope>
    <source>
        <strain evidence="2 3">DSM 43904</strain>
    </source>
</reference>
<organism evidence="2 3">
    <name type="scientific">Micromonospora echinaurantiaca</name>
    <dbReference type="NCBI Taxonomy" id="47857"/>
    <lineage>
        <taxon>Bacteria</taxon>
        <taxon>Bacillati</taxon>
        <taxon>Actinomycetota</taxon>
        <taxon>Actinomycetes</taxon>
        <taxon>Micromonosporales</taxon>
        <taxon>Micromonosporaceae</taxon>
        <taxon>Micromonospora</taxon>
    </lineage>
</organism>
<dbReference type="RefSeq" id="WP_088993318.1">
    <property type="nucleotide sequence ID" value="NZ_JBFAQF010000039.1"/>
</dbReference>
<sequence length="148" mass="15288">MTQSLVSADSLTAALNDLVDRVPGAEFAVVLSPDGLLLGASRDVDDELAAQLSSMVAGLEALGMAATRVCVGGALRQVVVQMSRAFLFVATTRNGAILTVRIGGDAEVGDMAYEVALFVGQAERHLPVYLEPASMATNGGPGAGDRRR</sequence>